<name>A0AAD6TC27_9AGAR</name>
<comment type="caution">
    <text evidence="2">The sequence shown here is derived from an EMBL/GenBank/DDBJ whole genome shotgun (WGS) entry which is preliminary data.</text>
</comment>
<accession>A0AAD6TC27</accession>
<protein>
    <submittedName>
        <fullName evidence="2">Uncharacterized protein</fullName>
    </submittedName>
</protein>
<evidence type="ECO:0000313" key="2">
    <source>
        <dbReference type="EMBL" id="KAJ7043666.1"/>
    </source>
</evidence>
<evidence type="ECO:0000313" key="3">
    <source>
        <dbReference type="Proteomes" id="UP001218188"/>
    </source>
</evidence>
<gene>
    <name evidence="2" type="ORF">C8F04DRAFT_1072905</name>
</gene>
<proteinExistence type="predicted"/>
<keyword evidence="3" id="KW-1185">Reference proteome</keyword>
<dbReference type="EMBL" id="JARJCM010000009">
    <property type="protein sequence ID" value="KAJ7043666.1"/>
    <property type="molecule type" value="Genomic_DNA"/>
</dbReference>
<reference evidence="2" key="1">
    <citation type="submission" date="2023-03" db="EMBL/GenBank/DDBJ databases">
        <title>Massive genome expansion in bonnet fungi (Mycena s.s.) driven by repeated elements and novel gene families across ecological guilds.</title>
        <authorList>
            <consortium name="Lawrence Berkeley National Laboratory"/>
            <person name="Harder C.B."/>
            <person name="Miyauchi S."/>
            <person name="Viragh M."/>
            <person name="Kuo A."/>
            <person name="Thoen E."/>
            <person name="Andreopoulos B."/>
            <person name="Lu D."/>
            <person name="Skrede I."/>
            <person name="Drula E."/>
            <person name="Henrissat B."/>
            <person name="Morin E."/>
            <person name="Kohler A."/>
            <person name="Barry K."/>
            <person name="LaButti K."/>
            <person name="Morin E."/>
            <person name="Salamov A."/>
            <person name="Lipzen A."/>
            <person name="Mereny Z."/>
            <person name="Hegedus B."/>
            <person name="Baldrian P."/>
            <person name="Stursova M."/>
            <person name="Weitz H."/>
            <person name="Taylor A."/>
            <person name="Grigoriev I.V."/>
            <person name="Nagy L.G."/>
            <person name="Martin F."/>
            <person name="Kauserud H."/>
        </authorList>
    </citation>
    <scope>NUCLEOTIDE SEQUENCE</scope>
    <source>
        <strain evidence="2">CBHHK200</strain>
    </source>
</reference>
<feature type="region of interest" description="Disordered" evidence="1">
    <location>
        <begin position="254"/>
        <end position="274"/>
    </location>
</feature>
<dbReference type="AlphaFoldDB" id="A0AAD6TC27"/>
<evidence type="ECO:0000256" key="1">
    <source>
        <dbReference type="SAM" id="MobiDB-lite"/>
    </source>
</evidence>
<sequence length="274" mass="30424">MLKLIPPSAKRPPVPLRCLHRDVPFKSMLPSLKRPVIGSLLFLNATPPKYSYLQLRCLHRDTPRPGAVFTFPHIDLHSKAPQPLSHPSVVVTTLEKVTQDSTEKVASVTFPAESPEHSTGKANPNIHQRVNKIMKSKYTSLVLTLSTGAVVWMTFLSPVRSIQRLAESVPDLGALEPDAVAAHLEELLVAITPDGTETRPGYHLVIAQAGPEVVMATCNEMHDIANGPDLLFVKFWKLLYVAVNFRNSRLAKIPESTGEQPWEQRSKDYPPLQQ</sequence>
<dbReference type="Proteomes" id="UP001218188">
    <property type="component" value="Unassembled WGS sequence"/>
</dbReference>
<organism evidence="2 3">
    <name type="scientific">Mycena alexandri</name>
    <dbReference type="NCBI Taxonomy" id="1745969"/>
    <lineage>
        <taxon>Eukaryota</taxon>
        <taxon>Fungi</taxon>
        <taxon>Dikarya</taxon>
        <taxon>Basidiomycota</taxon>
        <taxon>Agaricomycotina</taxon>
        <taxon>Agaricomycetes</taxon>
        <taxon>Agaricomycetidae</taxon>
        <taxon>Agaricales</taxon>
        <taxon>Marasmiineae</taxon>
        <taxon>Mycenaceae</taxon>
        <taxon>Mycena</taxon>
    </lineage>
</organism>
<feature type="non-terminal residue" evidence="2">
    <location>
        <position position="1"/>
    </location>
</feature>